<comment type="caution">
    <text evidence="2">The sequence shown here is derived from an EMBL/GenBank/DDBJ whole genome shotgun (WGS) entry which is preliminary data.</text>
</comment>
<proteinExistence type="predicted"/>
<name>A0A7W7LB63_STRNE</name>
<evidence type="ECO:0000256" key="1">
    <source>
        <dbReference type="SAM" id="MobiDB-lite"/>
    </source>
</evidence>
<evidence type="ECO:0000313" key="3">
    <source>
        <dbReference type="Proteomes" id="UP000556436"/>
    </source>
</evidence>
<feature type="region of interest" description="Disordered" evidence="1">
    <location>
        <begin position="1"/>
        <end position="39"/>
    </location>
</feature>
<evidence type="ECO:0000313" key="2">
    <source>
        <dbReference type="EMBL" id="MBB4886393.1"/>
    </source>
</evidence>
<dbReference type="AlphaFoldDB" id="A0A7W7LB63"/>
<reference evidence="2 3" key="1">
    <citation type="submission" date="2020-08" db="EMBL/GenBank/DDBJ databases">
        <title>Genomic Encyclopedia of Type Strains, Phase III (KMG-III): the genomes of soil and plant-associated and newly described type strains.</title>
        <authorList>
            <person name="Whitman W."/>
        </authorList>
    </citation>
    <scope>NUCLEOTIDE SEQUENCE [LARGE SCALE GENOMIC DNA]</scope>
    <source>
        <strain evidence="2 3">CECT 3265</strain>
    </source>
</reference>
<keyword evidence="3" id="KW-1185">Reference proteome</keyword>
<dbReference type="Proteomes" id="UP000556436">
    <property type="component" value="Unassembled WGS sequence"/>
</dbReference>
<feature type="compositionally biased region" description="Basic and acidic residues" evidence="1">
    <location>
        <begin position="8"/>
        <end position="22"/>
    </location>
</feature>
<gene>
    <name evidence="2" type="ORF">FHS38_002426</name>
</gene>
<organism evidence="2 3">
    <name type="scientific">Streptomyces netropsis</name>
    <name type="common">Streptoverticillium netropsis</name>
    <dbReference type="NCBI Taxonomy" id="55404"/>
    <lineage>
        <taxon>Bacteria</taxon>
        <taxon>Bacillati</taxon>
        <taxon>Actinomycetota</taxon>
        <taxon>Actinomycetes</taxon>
        <taxon>Kitasatosporales</taxon>
        <taxon>Streptomycetaceae</taxon>
        <taxon>Streptomyces</taxon>
    </lineage>
</organism>
<sequence>MGRQTATRARETARDGVRHVDGGDSVPVTASRVTGRSDH</sequence>
<protein>
    <submittedName>
        <fullName evidence="2">Uncharacterized protein</fullName>
    </submittedName>
</protein>
<dbReference type="EMBL" id="JACHJG010000004">
    <property type="protein sequence ID" value="MBB4886393.1"/>
    <property type="molecule type" value="Genomic_DNA"/>
</dbReference>
<accession>A0A7W7LB63</accession>